<reference evidence="1" key="2">
    <citation type="submission" date="2021-04" db="EMBL/GenBank/DDBJ databases">
        <authorList>
            <person name="Dong X."/>
        </authorList>
    </citation>
    <scope>NUCLEOTIDE SEQUENCE</scope>
    <source>
        <strain evidence="1">LLY</strain>
    </source>
</reference>
<keyword evidence="2" id="KW-1185">Reference proteome</keyword>
<reference evidence="1" key="1">
    <citation type="journal article" date="2021" name="mSystems">
        <title>Bacteria and Archaea Synergistically Convert Glycine Betaine to Biogenic Methane in the Formosa Cold Seep of the South China Sea.</title>
        <authorList>
            <person name="Li L."/>
            <person name="Zhang W."/>
            <person name="Zhang S."/>
            <person name="Song L."/>
            <person name="Sun Q."/>
            <person name="Zhang H."/>
            <person name="Xiang H."/>
            <person name="Dong X."/>
        </authorList>
    </citation>
    <scope>NUCLEOTIDE SEQUENCE</scope>
    <source>
        <strain evidence="1">LLY</strain>
    </source>
</reference>
<accession>A0A9E4ZH96</accession>
<name>A0A9E4ZH96_9EURY</name>
<evidence type="ECO:0000313" key="2">
    <source>
        <dbReference type="Proteomes" id="UP001056766"/>
    </source>
</evidence>
<sequence length="43" mass="4919">MFVRKSIFSSRVEDFFYHKISSILFKAGMLLGEMTISVSGKET</sequence>
<evidence type="ECO:0000313" key="1">
    <source>
        <dbReference type="EMBL" id="MCM1987637.1"/>
    </source>
</evidence>
<protein>
    <submittedName>
        <fullName evidence="1">Uncharacterized protein</fullName>
    </submittedName>
</protein>
<dbReference type="EMBL" id="JAGSOI010000061">
    <property type="protein sequence ID" value="MCM1987637.1"/>
    <property type="molecule type" value="Genomic_DNA"/>
</dbReference>
<gene>
    <name evidence="1" type="ORF">KDK67_11715</name>
</gene>
<dbReference type="AlphaFoldDB" id="A0A9E4ZH96"/>
<comment type="caution">
    <text evidence="1">The sequence shown here is derived from an EMBL/GenBank/DDBJ whole genome shotgun (WGS) entry which is preliminary data.</text>
</comment>
<dbReference type="Proteomes" id="UP001056766">
    <property type="component" value="Unassembled WGS sequence"/>
</dbReference>
<proteinExistence type="predicted"/>
<organism evidence="1 2">
    <name type="scientific">Methanococcoides seepicolus</name>
    <dbReference type="NCBI Taxonomy" id="2828780"/>
    <lineage>
        <taxon>Archaea</taxon>
        <taxon>Methanobacteriati</taxon>
        <taxon>Methanobacteriota</taxon>
        <taxon>Stenosarchaea group</taxon>
        <taxon>Methanomicrobia</taxon>
        <taxon>Methanosarcinales</taxon>
        <taxon>Methanosarcinaceae</taxon>
        <taxon>Methanococcoides</taxon>
    </lineage>
</organism>